<dbReference type="PANTHER" id="PTHR44942">
    <property type="entry name" value="METHYLTRANSF_11 DOMAIN-CONTAINING PROTEIN"/>
    <property type="match status" value="1"/>
</dbReference>
<evidence type="ECO:0000313" key="6">
    <source>
        <dbReference type="Proteomes" id="UP000270219"/>
    </source>
</evidence>
<organism evidence="5 6">
    <name type="scientific">Oceanobacillus piezotolerans</name>
    <dbReference type="NCBI Taxonomy" id="2448030"/>
    <lineage>
        <taxon>Bacteria</taxon>
        <taxon>Bacillati</taxon>
        <taxon>Bacillota</taxon>
        <taxon>Bacilli</taxon>
        <taxon>Bacillales</taxon>
        <taxon>Bacillaceae</taxon>
        <taxon>Oceanobacillus</taxon>
    </lineage>
</organism>
<feature type="domain" description="Methyltransferase type 11" evidence="4">
    <location>
        <begin position="51"/>
        <end position="144"/>
    </location>
</feature>
<dbReference type="InterPro" id="IPR029063">
    <property type="entry name" value="SAM-dependent_MTases_sf"/>
</dbReference>
<dbReference type="CDD" id="cd02440">
    <property type="entry name" value="AdoMet_MTases"/>
    <property type="match status" value="1"/>
</dbReference>
<comment type="caution">
    <text evidence="5">The sequence shown here is derived from an EMBL/GenBank/DDBJ whole genome shotgun (WGS) entry which is preliminary data.</text>
</comment>
<protein>
    <submittedName>
        <fullName evidence="5">Class I SAM-dependent methyltransferase</fullName>
    </submittedName>
</protein>
<gene>
    <name evidence="5" type="ORF">D8M04_10420</name>
</gene>
<keyword evidence="2 5" id="KW-0489">Methyltransferase</keyword>
<evidence type="ECO:0000256" key="1">
    <source>
        <dbReference type="ARBA" id="ARBA00008361"/>
    </source>
</evidence>
<dbReference type="InterPro" id="IPR013216">
    <property type="entry name" value="Methyltransf_11"/>
</dbReference>
<evidence type="ECO:0000256" key="3">
    <source>
        <dbReference type="ARBA" id="ARBA00022679"/>
    </source>
</evidence>
<dbReference type="AlphaFoldDB" id="A0A498DCP9"/>
<dbReference type="GO" id="GO:0008757">
    <property type="term" value="F:S-adenosylmethionine-dependent methyltransferase activity"/>
    <property type="evidence" value="ECO:0007669"/>
    <property type="project" value="InterPro"/>
</dbReference>
<keyword evidence="6" id="KW-1185">Reference proteome</keyword>
<proteinExistence type="inferred from homology"/>
<evidence type="ECO:0000256" key="2">
    <source>
        <dbReference type="ARBA" id="ARBA00022603"/>
    </source>
</evidence>
<evidence type="ECO:0000259" key="4">
    <source>
        <dbReference type="Pfam" id="PF08241"/>
    </source>
</evidence>
<dbReference type="PANTHER" id="PTHR44942:SF4">
    <property type="entry name" value="METHYLTRANSFERASE TYPE 11 DOMAIN-CONTAINING PROTEIN"/>
    <property type="match status" value="1"/>
</dbReference>
<dbReference type="InterPro" id="IPR051052">
    <property type="entry name" value="Diverse_substrate_MTase"/>
</dbReference>
<dbReference type="EMBL" id="RCHR01000003">
    <property type="protein sequence ID" value="RLL45523.1"/>
    <property type="molecule type" value="Genomic_DNA"/>
</dbReference>
<keyword evidence="3 5" id="KW-0808">Transferase</keyword>
<comment type="similarity">
    <text evidence="1">Belongs to the methyltransferase superfamily.</text>
</comment>
<dbReference type="Gene3D" id="3.40.50.150">
    <property type="entry name" value="Vaccinia Virus protein VP39"/>
    <property type="match status" value="1"/>
</dbReference>
<dbReference type="GO" id="GO:0032259">
    <property type="term" value="P:methylation"/>
    <property type="evidence" value="ECO:0007669"/>
    <property type="project" value="UniProtKB-KW"/>
</dbReference>
<reference evidence="5 6" key="1">
    <citation type="submission" date="2018-10" db="EMBL/GenBank/DDBJ databases">
        <title>Oceanobacillus sp. YLB-02 draft genome.</title>
        <authorList>
            <person name="Yu L."/>
        </authorList>
    </citation>
    <scope>NUCLEOTIDE SEQUENCE [LARGE SCALE GENOMIC DNA]</scope>
    <source>
        <strain evidence="5 6">YLB-02</strain>
    </source>
</reference>
<sequence length="262" mass="30740">MRWDKMDNKKDVKAVFSRNKESYVKSSTHAQGNDLSLLPSWLNPTQEMSVLDIATGGGHVAKKLAPYVKTVFATDLTREMLDNTASHLKHYNNIHYVIVDAEDLPFLDNSFDIITCRIAAHHFPNPMTFIKEVQRVLKADGKFLLIDNIAPENQKYDQFINSLEKIRDYSHYRSHSVSEWNRFFKTHHLVIDKEKKNKKQLPFKEWVNRTLANKADITNVEQYILKSSEDIKKYYQIIIKDEEIQSFTIDEWMVLLKKDLSF</sequence>
<dbReference type="Proteomes" id="UP000270219">
    <property type="component" value="Unassembled WGS sequence"/>
</dbReference>
<accession>A0A498DCP9</accession>
<dbReference type="Pfam" id="PF08241">
    <property type="entry name" value="Methyltransf_11"/>
    <property type="match status" value="1"/>
</dbReference>
<dbReference type="OrthoDB" id="43862at2"/>
<name>A0A498DCP9_9BACI</name>
<dbReference type="SUPFAM" id="SSF53335">
    <property type="entry name" value="S-adenosyl-L-methionine-dependent methyltransferases"/>
    <property type="match status" value="1"/>
</dbReference>
<evidence type="ECO:0000313" key="5">
    <source>
        <dbReference type="EMBL" id="RLL45523.1"/>
    </source>
</evidence>